<dbReference type="PANTHER" id="PTHR43046">
    <property type="entry name" value="GDP-MANNOSE MANNOSYL HYDROLASE"/>
    <property type="match status" value="1"/>
</dbReference>
<dbReference type="CDD" id="cd04669">
    <property type="entry name" value="NUDIX_Hydrolase"/>
    <property type="match status" value="1"/>
</dbReference>
<evidence type="ECO:0000256" key="1">
    <source>
        <dbReference type="ARBA" id="ARBA00001946"/>
    </source>
</evidence>
<dbReference type="PROSITE" id="PS00893">
    <property type="entry name" value="NUDIX_BOX"/>
    <property type="match status" value="1"/>
</dbReference>
<evidence type="ECO:0000313" key="5">
    <source>
        <dbReference type="EMBL" id="MDG5755532.1"/>
    </source>
</evidence>
<evidence type="ECO:0000313" key="6">
    <source>
        <dbReference type="Proteomes" id="UP001218246"/>
    </source>
</evidence>
<dbReference type="InterPro" id="IPR020084">
    <property type="entry name" value="NUDIX_hydrolase_CS"/>
</dbReference>
<dbReference type="RefSeq" id="WP_245999908.1">
    <property type="nucleotide sequence ID" value="NZ_JARRRY010000024.1"/>
</dbReference>
<evidence type="ECO:0000259" key="4">
    <source>
        <dbReference type="PROSITE" id="PS51462"/>
    </source>
</evidence>
<reference evidence="5 6" key="1">
    <citation type="submission" date="2023-04" db="EMBL/GenBank/DDBJ databases">
        <title>Ectobacillus antri isolated from activated sludge.</title>
        <authorList>
            <person name="Yan P."/>
            <person name="Liu X."/>
        </authorList>
    </citation>
    <scope>NUCLEOTIDE SEQUENCE [LARGE SCALE GENOMIC DNA]</scope>
    <source>
        <strain evidence="5 6">C18H</strain>
    </source>
</reference>
<evidence type="ECO:0000256" key="3">
    <source>
        <dbReference type="RuleBase" id="RU003476"/>
    </source>
</evidence>
<dbReference type="Pfam" id="PF00293">
    <property type="entry name" value="NUDIX"/>
    <property type="match status" value="1"/>
</dbReference>
<dbReference type="InterPro" id="IPR000086">
    <property type="entry name" value="NUDIX_hydrolase_dom"/>
</dbReference>
<accession>A0ABT6HA26</accession>
<keyword evidence="2 3" id="KW-0378">Hydrolase</keyword>
<sequence length="128" mass="14347">MRNRGAVVVIRNKEVALIKRNRGGKVYYVFPGGGIEEGETPKQAAKREAYEELGVHVIVGDLLTVLHANGKHYYFYAHIVSGTFGTGTGEEFSMPERGTYEPLWVPLTQLSTLDVRPKRVADMLIRKK</sequence>
<protein>
    <submittedName>
        <fullName evidence="5">NUDIX domain-containing protein</fullName>
    </submittedName>
</protein>
<dbReference type="PRINTS" id="PR00502">
    <property type="entry name" value="NUDIXFAMILY"/>
</dbReference>
<name>A0ABT6HA26_9BACI</name>
<proteinExistence type="inferred from homology"/>
<organism evidence="5 6">
    <name type="scientific">Ectobacillus antri</name>
    <dbReference type="NCBI Taxonomy" id="2486280"/>
    <lineage>
        <taxon>Bacteria</taxon>
        <taxon>Bacillati</taxon>
        <taxon>Bacillota</taxon>
        <taxon>Bacilli</taxon>
        <taxon>Bacillales</taxon>
        <taxon>Bacillaceae</taxon>
        <taxon>Ectobacillus</taxon>
    </lineage>
</organism>
<dbReference type="Gene3D" id="3.90.79.10">
    <property type="entry name" value="Nucleoside Triphosphate Pyrophosphohydrolase"/>
    <property type="match status" value="1"/>
</dbReference>
<gene>
    <name evidence="5" type="ORF">P6P90_16675</name>
</gene>
<evidence type="ECO:0000256" key="2">
    <source>
        <dbReference type="ARBA" id="ARBA00022801"/>
    </source>
</evidence>
<feature type="domain" description="Nudix hydrolase" evidence="4">
    <location>
        <begin position="1"/>
        <end position="127"/>
    </location>
</feature>
<dbReference type="InterPro" id="IPR020476">
    <property type="entry name" value="Nudix_hydrolase"/>
</dbReference>
<keyword evidence="6" id="KW-1185">Reference proteome</keyword>
<dbReference type="Proteomes" id="UP001218246">
    <property type="component" value="Unassembled WGS sequence"/>
</dbReference>
<dbReference type="SUPFAM" id="SSF55811">
    <property type="entry name" value="Nudix"/>
    <property type="match status" value="1"/>
</dbReference>
<dbReference type="InterPro" id="IPR015797">
    <property type="entry name" value="NUDIX_hydrolase-like_dom_sf"/>
</dbReference>
<comment type="caution">
    <text evidence="5">The sequence shown here is derived from an EMBL/GenBank/DDBJ whole genome shotgun (WGS) entry which is preliminary data.</text>
</comment>
<dbReference type="PANTHER" id="PTHR43046:SF14">
    <property type="entry name" value="MUTT_NUDIX FAMILY PROTEIN"/>
    <property type="match status" value="1"/>
</dbReference>
<dbReference type="EMBL" id="JARULN010000032">
    <property type="protein sequence ID" value="MDG5755532.1"/>
    <property type="molecule type" value="Genomic_DNA"/>
</dbReference>
<comment type="similarity">
    <text evidence="3">Belongs to the Nudix hydrolase family.</text>
</comment>
<comment type="cofactor">
    <cofactor evidence="1">
        <name>Mg(2+)</name>
        <dbReference type="ChEBI" id="CHEBI:18420"/>
    </cofactor>
</comment>
<dbReference type="PROSITE" id="PS51462">
    <property type="entry name" value="NUDIX"/>
    <property type="match status" value="1"/>
</dbReference>